<dbReference type="Proteomes" id="UP000790347">
    <property type="component" value="Unassembled WGS sequence"/>
</dbReference>
<dbReference type="GO" id="GO:0007094">
    <property type="term" value="P:mitotic spindle assembly checkpoint signaling"/>
    <property type="evidence" value="ECO:0007669"/>
    <property type="project" value="TreeGrafter"/>
</dbReference>
<sequence length="720" mass="85847">MLKNFLTILLNIDEIVQHFDEKIRKYRKEIDEDPRRSSFDHELKTKCQQLTEKITRTRTLRKELESFLDCDEIKQLLEYHKIWQQQQIVFDQIQLLDDFQNRFDKIQNLLDNSKELANNCEYNKAHGSIVESIDLYDKLVKDGENLFEKLPSPFNYRQKEIIEKSLKKLNTKIISTKEELLYDMIQLFKRNLHFENDQEQDSNVDNRIFHFDFIQSMSLEQYESFIDCILEERYDFLLYFKNIFDQLNNHFTRKILENNKKAISTSDGIHLIDGDCDNSNDVIENLEKFIEIILNQFTMDNQLKQSKIFKKFIGQLWSEQLFKCVIDYYFETQLPKCESELANFLELLQQGSRLEKKLQSYDMIDDEESETLRTYRENIKNHFSTKLCQDFIIRMKRLLKKPMETISSKKLLQSLSLEEKSKFSDCLISDYMLSVKQLFEEMSALLSNSSKNLSLLLSETIYLTCELFIAIAPYRYRELIEQDAKENAIFHNNCLMFGHLMECMALTHKPYLDSLFELLPSIRNVGSQIFLNQMRYQERTLYRYINNETFIQSLQEIVNETPRTDLRISSQSHFEFRECLNNCLKHLNCLQNSFSTVLSMKIYNKIMSTLLQTLMNQFIETILSMNDISSLGSSHLYNEIDYFCKELKLFLIDSEDVIFKWMKLNEINFLLKSSLLEILNRWADGHGLLATYLKPDEVRHMIRALFQNNERRAKVLAKIK</sequence>
<evidence type="ECO:0000259" key="1">
    <source>
        <dbReference type="Pfam" id="PF20665"/>
    </source>
</evidence>
<dbReference type="GO" id="GO:0005737">
    <property type="term" value="C:cytoplasm"/>
    <property type="evidence" value="ECO:0007669"/>
    <property type="project" value="GOC"/>
</dbReference>
<dbReference type="InterPro" id="IPR048343">
    <property type="entry name" value="ZW10_C"/>
</dbReference>
<dbReference type="AlphaFoldDB" id="A0A922IFF1"/>
<dbReference type="InterPro" id="IPR046362">
    <property type="entry name" value="Zw10/DSL1_C_sf"/>
</dbReference>
<reference evidence="4" key="1">
    <citation type="submission" date="2013-05" db="EMBL/GenBank/DDBJ databases">
        <authorList>
            <person name="Yim A.K.Y."/>
            <person name="Chan T.F."/>
            <person name="Ji K.M."/>
            <person name="Liu X.Y."/>
            <person name="Zhou J.W."/>
            <person name="Li R.Q."/>
            <person name="Yang K.Y."/>
            <person name="Li J."/>
            <person name="Li M."/>
            <person name="Law P.T.W."/>
            <person name="Wu Y.L."/>
            <person name="Cai Z.L."/>
            <person name="Qin H."/>
            <person name="Bao Y."/>
            <person name="Leung R.K.K."/>
            <person name="Ng P.K.S."/>
            <person name="Zou J."/>
            <person name="Zhong X.J."/>
            <person name="Ran P.X."/>
            <person name="Zhong N.S."/>
            <person name="Liu Z.G."/>
            <person name="Tsui S.K.W."/>
        </authorList>
    </citation>
    <scope>NUCLEOTIDE SEQUENCE</scope>
    <source>
        <strain evidence="4">Derf</strain>
        <tissue evidence="4">Whole organism</tissue>
    </source>
</reference>
<organism evidence="4 5">
    <name type="scientific">Dermatophagoides farinae</name>
    <name type="common">American house dust mite</name>
    <dbReference type="NCBI Taxonomy" id="6954"/>
    <lineage>
        <taxon>Eukaryota</taxon>
        <taxon>Metazoa</taxon>
        <taxon>Ecdysozoa</taxon>
        <taxon>Arthropoda</taxon>
        <taxon>Chelicerata</taxon>
        <taxon>Arachnida</taxon>
        <taxon>Acari</taxon>
        <taxon>Acariformes</taxon>
        <taxon>Sarcoptiformes</taxon>
        <taxon>Astigmata</taxon>
        <taxon>Psoroptidia</taxon>
        <taxon>Analgoidea</taxon>
        <taxon>Pyroglyphidae</taxon>
        <taxon>Dermatophagoidinae</taxon>
        <taxon>Dermatophagoides</taxon>
    </lineage>
</organism>
<evidence type="ECO:0000259" key="2">
    <source>
        <dbReference type="Pfam" id="PF20666"/>
    </source>
</evidence>
<feature type="domain" description="Centromere/kinetochore protein zw10 middle" evidence="1">
    <location>
        <begin position="277"/>
        <end position="398"/>
    </location>
</feature>
<protein>
    <submittedName>
        <fullName evidence="4">Centromere/kinetochore protein zw10</fullName>
    </submittedName>
</protein>
<dbReference type="EMBL" id="ASGP02000001">
    <property type="protein sequence ID" value="KAH9529993.1"/>
    <property type="molecule type" value="Genomic_DNA"/>
</dbReference>
<dbReference type="GO" id="GO:0006888">
    <property type="term" value="P:endoplasmic reticulum to Golgi vesicle-mediated transport"/>
    <property type="evidence" value="ECO:0007669"/>
    <property type="project" value="TreeGrafter"/>
</dbReference>
<dbReference type="PANTHER" id="PTHR12205:SF0">
    <property type="entry name" value="CENTROMERE_KINETOCHORE PROTEIN ZW10 HOMOLOG"/>
    <property type="match status" value="1"/>
</dbReference>
<evidence type="ECO:0000259" key="3">
    <source>
        <dbReference type="Pfam" id="PF22766"/>
    </source>
</evidence>
<comment type="caution">
    <text evidence="4">The sequence shown here is derived from an EMBL/GenBank/DDBJ whole genome shotgun (WGS) entry which is preliminary data.</text>
</comment>
<dbReference type="InterPro" id="IPR048344">
    <property type="entry name" value="Zw10_middle"/>
</dbReference>
<dbReference type="Pfam" id="PF22766">
    <property type="entry name" value="ZW10_C2"/>
    <property type="match status" value="1"/>
</dbReference>
<dbReference type="Pfam" id="PF20666">
    <property type="entry name" value="ZW10_C"/>
    <property type="match status" value="1"/>
</dbReference>
<evidence type="ECO:0000313" key="4">
    <source>
        <dbReference type="EMBL" id="KAH9529993.1"/>
    </source>
</evidence>
<evidence type="ECO:0000313" key="5">
    <source>
        <dbReference type="Proteomes" id="UP000790347"/>
    </source>
</evidence>
<gene>
    <name evidence="4" type="primary">ZW10</name>
    <name evidence="4" type="ORF">DERF_003838</name>
</gene>
<proteinExistence type="predicted"/>
<accession>A0A922IFF1</accession>
<dbReference type="GO" id="GO:1990423">
    <property type="term" value="C:RZZ complex"/>
    <property type="evidence" value="ECO:0007669"/>
    <property type="project" value="TreeGrafter"/>
</dbReference>
<feature type="domain" description="ZW10 C-terminal helical" evidence="3">
    <location>
        <begin position="579"/>
        <end position="719"/>
    </location>
</feature>
<keyword evidence="5" id="KW-1185">Reference proteome</keyword>
<reference evidence="4" key="2">
    <citation type="journal article" date="2022" name="Res Sq">
        <title>Comparative Genomics Reveals Insights into the Divergent Evolution of Astigmatic Mites and Household Pest Adaptations.</title>
        <authorList>
            <person name="Xiong Q."/>
            <person name="Wan A.T.-Y."/>
            <person name="Liu X.-Y."/>
            <person name="Fung C.S.-H."/>
            <person name="Xiao X."/>
            <person name="Malainual N."/>
            <person name="Hou J."/>
            <person name="Wang L."/>
            <person name="Wang M."/>
            <person name="Yang K."/>
            <person name="Cui Y."/>
            <person name="Leung E."/>
            <person name="Nong W."/>
            <person name="Shin S.-K."/>
            <person name="Au S."/>
            <person name="Jeong K.Y."/>
            <person name="Chew F.T."/>
            <person name="Hui J."/>
            <person name="Leung T.F."/>
            <person name="Tungtrongchitr A."/>
            <person name="Zhong N."/>
            <person name="Liu Z."/>
            <person name="Tsui S."/>
        </authorList>
    </citation>
    <scope>NUCLEOTIDE SEQUENCE</scope>
    <source>
        <strain evidence="4">Derf</strain>
        <tissue evidence="4">Whole organism</tissue>
    </source>
</reference>
<feature type="domain" description="Centromere/kinetochore protein zw10 C-terminal" evidence="2">
    <location>
        <begin position="423"/>
        <end position="541"/>
    </location>
</feature>
<dbReference type="InterPro" id="IPR055148">
    <property type="entry name" value="ZW10_C_2"/>
</dbReference>
<name>A0A922IFF1_DERFA</name>
<dbReference type="Pfam" id="PF20665">
    <property type="entry name" value="Zw10_middle"/>
    <property type="match status" value="1"/>
</dbReference>
<dbReference type="Gene3D" id="1.10.357.150">
    <property type="match status" value="1"/>
</dbReference>
<dbReference type="PANTHER" id="PTHR12205">
    <property type="entry name" value="CENTROMERE/KINETOCHORE PROTEIN ZW10"/>
    <property type="match status" value="1"/>
</dbReference>